<proteinExistence type="predicted"/>
<dbReference type="NCBIfam" id="TIGR01068">
    <property type="entry name" value="thioredoxin"/>
    <property type="match status" value="1"/>
</dbReference>
<dbReference type="EMBL" id="JARGEI010000029">
    <property type="protein sequence ID" value="KAJ8706028.1"/>
    <property type="molecule type" value="Genomic_DNA"/>
</dbReference>
<dbReference type="Pfam" id="PF00085">
    <property type="entry name" value="Thioredoxin"/>
    <property type="match status" value="1"/>
</dbReference>
<dbReference type="GO" id="GO:0015035">
    <property type="term" value="F:protein-disulfide reductase activity"/>
    <property type="evidence" value="ECO:0007669"/>
    <property type="project" value="InterPro"/>
</dbReference>
<dbReference type="InterPro" id="IPR036249">
    <property type="entry name" value="Thioredoxin-like_sf"/>
</dbReference>
<dbReference type="PROSITE" id="PS51352">
    <property type="entry name" value="THIOREDOXIN_2"/>
    <property type="match status" value="1"/>
</dbReference>
<accession>A0AAD7Y809</accession>
<dbReference type="CDD" id="cd02947">
    <property type="entry name" value="TRX_family"/>
    <property type="match status" value="1"/>
</dbReference>
<evidence type="ECO:0000256" key="1">
    <source>
        <dbReference type="ARBA" id="ARBA00023157"/>
    </source>
</evidence>
<dbReference type="FunFam" id="3.40.30.10:FF:000245">
    <property type="entry name" value="Thioredoxin"/>
    <property type="match status" value="1"/>
</dbReference>
<keyword evidence="1" id="KW-1015">Disulfide bond</keyword>
<dbReference type="PRINTS" id="PR00421">
    <property type="entry name" value="THIOREDOXIN"/>
</dbReference>
<dbReference type="AlphaFoldDB" id="A0AAD7Y809"/>
<keyword evidence="4" id="KW-1185">Reference proteome</keyword>
<evidence type="ECO:0000313" key="4">
    <source>
        <dbReference type="Proteomes" id="UP001231518"/>
    </source>
</evidence>
<dbReference type="InterPro" id="IPR005746">
    <property type="entry name" value="Thioredoxin"/>
</dbReference>
<dbReference type="Gene3D" id="3.40.30.10">
    <property type="entry name" value="Glutaredoxin"/>
    <property type="match status" value="1"/>
</dbReference>
<evidence type="ECO:0000259" key="2">
    <source>
        <dbReference type="PROSITE" id="PS51352"/>
    </source>
</evidence>
<dbReference type="PANTHER" id="PTHR46115">
    <property type="entry name" value="THIOREDOXIN-LIKE PROTEIN 1"/>
    <property type="match status" value="1"/>
</dbReference>
<gene>
    <name evidence="3" type="ORF">PYW07_010805</name>
</gene>
<organism evidence="3 4">
    <name type="scientific">Mythimna separata</name>
    <name type="common">Oriental armyworm</name>
    <name type="synonym">Pseudaletia separata</name>
    <dbReference type="NCBI Taxonomy" id="271217"/>
    <lineage>
        <taxon>Eukaryota</taxon>
        <taxon>Metazoa</taxon>
        <taxon>Ecdysozoa</taxon>
        <taxon>Arthropoda</taxon>
        <taxon>Hexapoda</taxon>
        <taxon>Insecta</taxon>
        <taxon>Pterygota</taxon>
        <taxon>Neoptera</taxon>
        <taxon>Endopterygota</taxon>
        <taxon>Lepidoptera</taxon>
        <taxon>Glossata</taxon>
        <taxon>Ditrysia</taxon>
        <taxon>Noctuoidea</taxon>
        <taxon>Noctuidae</taxon>
        <taxon>Noctuinae</taxon>
        <taxon>Hadenini</taxon>
        <taxon>Mythimna</taxon>
    </lineage>
</organism>
<feature type="domain" description="Thioredoxin" evidence="2">
    <location>
        <begin position="13"/>
        <end position="143"/>
    </location>
</feature>
<sequence length="143" mass="16112">MNRNTVQPKWTRETGSARLRRYASDDATGQVKITNATMSIHIKDFDDLKTRLTEAGEKLVIIDFMATWCGPCKMIGPKLDEMASEMADSIVVLKVDVDECEDIATEYNINSMPTFVFVKSSKKIEEFSGANVDKLRNTIVKLK</sequence>
<reference evidence="3" key="1">
    <citation type="submission" date="2023-03" db="EMBL/GenBank/DDBJ databases">
        <title>Chromosome-level genomes of two armyworms, Mythimna separata and Mythimna loreyi, provide insights into the biosynthesis and reception of sex pheromones.</title>
        <authorList>
            <person name="Zhao H."/>
        </authorList>
    </citation>
    <scope>NUCLEOTIDE SEQUENCE</scope>
    <source>
        <strain evidence="3">BeijingLab</strain>
        <tissue evidence="3">Pupa</tissue>
    </source>
</reference>
<evidence type="ECO:0000313" key="3">
    <source>
        <dbReference type="EMBL" id="KAJ8706028.1"/>
    </source>
</evidence>
<dbReference type="InterPro" id="IPR013766">
    <property type="entry name" value="Thioredoxin_domain"/>
</dbReference>
<dbReference type="Proteomes" id="UP001231518">
    <property type="component" value="Chromosome 26"/>
</dbReference>
<name>A0AAD7Y809_MYTSE</name>
<dbReference type="SUPFAM" id="SSF52833">
    <property type="entry name" value="Thioredoxin-like"/>
    <property type="match status" value="1"/>
</dbReference>
<protein>
    <recommendedName>
        <fullName evidence="2">Thioredoxin domain-containing protein</fullName>
    </recommendedName>
</protein>
<comment type="caution">
    <text evidence="3">The sequence shown here is derived from an EMBL/GenBank/DDBJ whole genome shotgun (WGS) entry which is preliminary data.</text>
</comment>